<dbReference type="EMBL" id="QZAS01000007">
    <property type="protein sequence ID" value="THX14758.1"/>
    <property type="molecule type" value="Genomic_DNA"/>
</dbReference>
<accession>A0A4S8X7X6</accession>
<evidence type="ECO:0000256" key="5">
    <source>
        <dbReference type="ARBA" id="ARBA00038359"/>
    </source>
</evidence>
<comment type="caution">
    <text evidence="10">The sequence shown here is derived from an EMBL/GenBank/DDBJ whole genome shotgun (WGS) entry which is preliminary data.</text>
</comment>
<feature type="compositionally biased region" description="Low complexity" evidence="6">
    <location>
        <begin position="290"/>
        <end position="311"/>
    </location>
</feature>
<dbReference type="PANTHER" id="PTHR33048:SF114">
    <property type="entry name" value="MEMBRANE PROTEIN PTH11-LIKE, PUTATIVE (AFU_ORTHOLOGUE AFUA_7G06620)-RELATED"/>
    <property type="match status" value="1"/>
</dbReference>
<evidence type="ECO:0000256" key="3">
    <source>
        <dbReference type="ARBA" id="ARBA00022989"/>
    </source>
</evidence>
<dbReference type="AlphaFoldDB" id="A0A4S8X7X6"/>
<sequence length="380" mass="42606">MPDSSVGQVISWYICTIIPCFFLFLRLFSRWQKFGRLALDDYFLILAALCLIGDLAIQQHMWNLGLGNMAEASQEDFIGIMKVCQLRAIHSDPYSHPLQMIVPGSVLYVSSLWSIKFALVLFYKKLAAPGSKMQIAYNFALAGLAVTFTTIFFDILFQCFPYDKRWSHDPAYQCSQKASRINYWITILFNIFSDLIIICLPITMVMKLQMKLKQRLAVAFIFALGGFVLIASIVRAIYSWKNETMLTCTVSMVENGVAIIGACLPALRAIFLGQPSTNGNSSYAKHYELSSNQRRTQQSRNTTNFTSSTSRPGRTNSVDSDEELVRNMQAHGQAQPYVSAQSSLSDDKSGGIMVATTVDVDHKDQESINSMHSPYGAHRV</sequence>
<dbReference type="GO" id="GO:0016020">
    <property type="term" value="C:membrane"/>
    <property type="evidence" value="ECO:0007669"/>
    <property type="project" value="UniProtKB-SubCell"/>
</dbReference>
<feature type="region of interest" description="Disordered" evidence="6">
    <location>
        <begin position="288"/>
        <end position="318"/>
    </location>
</feature>
<evidence type="ECO:0000313" key="9">
    <source>
        <dbReference type="EMBL" id="THW33627.1"/>
    </source>
</evidence>
<feature type="transmembrane region" description="Helical" evidence="7">
    <location>
        <begin position="244"/>
        <end position="267"/>
    </location>
</feature>
<protein>
    <recommendedName>
        <fullName evidence="8">Rhodopsin domain-containing protein</fullName>
    </recommendedName>
</protein>
<dbReference type="PANTHER" id="PTHR33048">
    <property type="entry name" value="PTH11-LIKE INTEGRAL MEMBRANE PROTEIN (AFU_ORTHOLOGUE AFUA_5G11245)"/>
    <property type="match status" value="1"/>
</dbReference>
<evidence type="ECO:0000256" key="1">
    <source>
        <dbReference type="ARBA" id="ARBA00004141"/>
    </source>
</evidence>
<reference evidence="10 11" key="1">
    <citation type="submission" date="2018-10" db="EMBL/GenBank/DDBJ databases">
        <title>Fifty Aureobasidium pullulans genomes reveal a recombining polyextremotolerant generalist.</title>
        <authorList>
            <person name="Gostincar C."/>
            <person name="Turk M."/>
            <person name="Zajc J."/>
            <person name="Gunde-Cimerman N."/>
        </authorList>
    </citation>
    <scope>NUCLEOTIDE SEQUENCE [LARGE SCALE GENOMIC DNA]</scope>
    <source>
        <strain evidence="10">EXF-10085</strain>
        <strain evidence="9 11">EXF-10796</strain>
    </source>
</reference>
<feature type="transmembrane region" description="Helical" evidence="7">
    <location>
        <begin position="216"/>
        <end position="238"/>
    </location>
</feature>
<dbReference type="Proteomes" id="UP000309076">
    <property type="component" value="Unassembled WGS sequence"/>
</dbReference>
<comment type="similarity">
    <text evidence="5">Belongs to the SAT4 family.</text>
</comment>
<dbReference type="Pfam" id="PF20684">
    <property type="entry name" value="Fung_rhodopsin"/>
    <property type="match status" value="1"/>
</dbReference>
<evidence type="ECO:0000256" key="7">
    <source>
        <dbReference type="SAM" id="Phobius"/>
    </source>
</evidence>
<evidence type="ECO:0000256" key="4">
    <source>
        <dbReference type="ARBA" id="ARBA00023136"/>
    </source>
</evidence>
<dbReference type="InterPro" id="IPR052337">
    <property type="entry name" value="SAT4-like"/>
</dbReference>
<feature type="transmembrane region" description="Helical" evidence="7">
    <location>
        <begin position="6"/>
        <end position="25"/>
    </location>
</feature>
<evidence type="ECO:0000256" key="2">
    <source>
        <dbReference type="ARBA" id="ARBA00022692"/>
    </source>
</evidence>
<gene>
    <name evidence="10" type="ORF">D6D13_02967</name>
    <name evidence="9" type="ORF">D6D21_09914</name>
</gene>
<dbReference type="EMBL" id="QZAM01000356">
    <property type="protein sequence ID" value="THW33627.1"/>
    <property type="molecule type" value="Genomic_DNA"/>
</dbReference>
<organism evidence="10">
    <name type="scientific">Aureobasidium pullulans</name>
    <name type="common">Black yeast</name>
    <name type="synonym">Pullularia pullulans</name>
    <dbReference type="NCBI Taxonomy" id="5580"/>
    <lineage>
        <taxon>Eukaryota</taxon>
        <taxon>Fungi</taxon>
        <taxon>Dikarya</taxon>
        <taxon>Ascomycota</taxon>
        <taxon>Pezizomycotina</taxon>
        <taxon>Dothideomycetes</taxon>
        <taxon>Dothideomycetidae</taxon>
        <taxon>Dothideales</taxon>
        <taxon>Saccotheciaceae</taxon>
        <taxon>Aureobasidium</taxon>
    </lineage>
</organism>
<keyword evidence="2 7" id="KW-0812">Transmembrane</keyword>
<comment type="subcellular location">
    <subcellularLocation>
        <location evidence="1">Membrane</location>
        <topology evidence="1">Multi-pass membrane protein</topology>
    </subcellularLocation>
</comment>
<feature type="transmembrane region" description="Helical" evidence="7">
    <location>
        <begin position="37"/>
        <end position="57"/>
    </location>
</feature>
<keyword evidence="3 7" id="KW-1133">Transmembrane helix</keyword>
<feature type="transmembrane region" description="Helical" evidence="7">
    <location>
        <begin position="181"/>
        <end position="204"/>
    </location>
</feature>
<evidence type="ECO:0000256" key="6">
    <source>
        <dbReference type="SAM" id="MobiDB-lite"/>
    </source>
</evidence>
<proteinExistence type="inferred from homology"/>
<evidence type="ECO:0000313" key="10">
    <source>
        <dbReference type="EMBL" id="THX14758.1"/>
    </source>
</evidence>
<name>A0A4S8X7X6_AURPU</name>
<feature type="transmembrane region" description="Helical" evidence="7">
    <location>
        <begin position="100"/>
        <end position="123"/>
    </location>
</feature>
<keyword evidence="4 7" id="KW-0472">Membrane</keyword>
<evidence type="ECO:0000259" key="8">
    <source>
        <dbReference type="Pfam" id="PF20684"/>
    </source>
</evidence>
<feature type="transmembrane region" description="Helical" evidence="7">
    <location>
        <begin position="135"/>
        <end position="157"/>
    </location>
</feature>
<feature type="domain" description="Rhodopsin" evidence="8">
    <location>
        <begin position="25"/>
        <end position="271"/>
    </location>
</feature>
<evidence type="ECO:0000313" key="11">
    <source>
        <dbReference type="Proteomes" id="UP000309076"/>
    </source>
</evidence>
<dbReference type="InterPro" id="IPR049326">
    <property type="entry name" value="Rhodopsin_dom_fungi"/>
</dbReference>